<organism evidence="2 3">
    <name type="scientific">Sediminicola luteus</name>
    <dbReference type="NCBI Taxonomy" id="319238"/>
    <lineage>
        <taxon>Bacteria</taxon>
        <taxon>Pseudomonadati</taxon>
        <taxon>Bacteroidota</taxon>
        <taxon>Flavobacteriia</taxon>
        <taxon>Flavobacteriales</taxon>
        <taxon>Flavobacteriaceae</taxon>
        <taxon>Sediminicola</taxon>
    </lineage>
</organism>
<reference evidence="2 3" key="1">
    <citation type="submission" date="2017-04" db="EMBL/GenBank/DDBJ databases">
        <title>A new member of the family Flavobacteriaceae isolated from ascidians.</title>
        <authorList>
            <person name="Chen L."/>
        </authorList>
    </citation>
    <scope>NUCLEOTIDE SEQUENCE [LARGE SCALE GENOMIC DNA]</scope>
    <source>
        <strain evidence="2 3">HQA918</strain>
    </source>
</reference>
<name>A0A2A4G563_9FLAO</name>
<evidence type="ECO:0000256" key="1">
    <source>
        <dbReference type="SAM" id="Phobius"/>
    </source>
</evidence>
<proteinExistence type="predicted"/>
<dbReference type="OrthoDB" id="8866982at2"/>
<keyword evidence="3" id="KW-1185">Reference proteome</keyword>
<evidence type="ECO:0000313" key="3">
    <source>
        <dbReference type="Proteomes" id="UP000219559"/>
    </source>
</evidence>
<protein>
    <recommendedName>
        <fullName evidence="4">PcfJ-like protein</fullName>
    </recommendedName>
</protein>
<dbReference type="RefSeq" id="WP_097441212.1">
    <property type="nucleotide sequence ID" value="NZ_KZ300477.1"/>
</dbReference>
<evidence type="ECO:0008006" key="4">
    <source>
        <dbReference type="Google" id="ProtNLM"/>
    </source>
</evidence>
<dbReference type="Proteomes" id="UP000219559">
    <property type="component" value="Unassembled WGS sequence"/>
</dbReference>
<gene>
    <name evidence="2" type="ORF">B7P33_17690</name>
</gene>
<dbReference type="InterPro" id="IPR025586">
    <property type="entry name" value="PcfJ"/>
</dbReference>
<evidence type="ECO:0000313" key="2">
    <source>
        <dbReference type="EMBL" id="PCE63104.1"/>
    </source>
</evidence>
<dbReference type="AlphaFoldDB" id="A0A2A4G563"/>
<keyword evidence="1" id="KW-1133">Transmembrane helix</keyword>
<keyword evidence="1" id="KW-0472">Membrane</keyword>
<sequence>MKTLRTQIKTRESAFVQLVEELYAADHAAVRASGTMTAMLQEFFSKTSKTSNPYQREVFRQLLLHTYNQKCYALLRQYLYVNVLYNISCLGNHLVREVVEWKNTEIDAEHQVRALIRHCFATYEVPLFMERAFFSENRIHMLWYVQLGRGNSVKGLSQFPVEFTHKMAHIFRNAPEGLGVGRAIRFAQAMGYGASKDTALALCNTFLGQFLDENEAFWSEVILFFAKEDKLIAREMCLMLDYLAEHPTTRLKGTTYRRLHKQSRAWKKQRNLLAQSGADWQGSGIRPLQHETELDGSPVTYQTLELQHVAALYEEGDIMQHCVAEYEAECKSGESAIFSLQRKGQNGETKRLATVEVALPQKELVQIQGRFNTDPTAETLAMIDQWMVQSQLQWPEDRTMDAALTHPLEEGGIERPMDTNGTGEALIAIIKVVFWILYFLFRMSQT</sequence>
<keyword evidence="1" id="KW-0812">Transmembrane</keyword>
<dbReference type="Pfam" id="PF14284">
    <property type="entry name" value="PcfJ"/>
    <property type="match status" value="1"/>
</dbReference>
<accession>A0A2A4G563</accession>
<dbReference type="EMBL" id="NBWU01000007">
    <property type="protein sequence ID" value="PCE63104.1"/>
    <property type="molecule type" value="Genomic_DNA"/>
</dbReference>
<comment type="caution">
    <text evidence="2">The sequence shown here is derived from an EMBL/GenBank/DDBJ whole genome shotgun (WGS) entry which is preliminary data.</text>
</comment>
<feature type="transmembrane region" description="Helical" evidence="1">
    <location>
        <begin position="425"/>
        <end position="441"/>
    </location>
</feature>